<feature type="transmembrane region" description="Helical" evidence="4">
    <location>
        <begin position="161"/>
        <end position="181"/>
    </location>
</feature>
<evidence type="ECO:0000256" key="3">
    <source>
        <dbReference type="SAM" id="MobiDB-lite"/>
    </source>
</evidence>
<feature type="transmembrane region" description="Helical" evidence="4">
    <location>
        <begin position="216"/>
        <end position="235"/>
    </location>
</feature>
<evidence type="ECO:0000313" key="7">
    <source>
        <dbReference type="Proteomes" id="UP000194218"/>
    </source>
</evidence>
<dbReference type="KEGG" id="smao:CAG99_08265"/>
<reference evidence="6 7" key="1">
    <citation type="submission" date="2017-05" db="EMBL/GenBank/DDBJ databases">
        <title>Complete genome sequence of Streptomyces sp. SCSIO 03032 revealed the diverse biosynthetic pathways for its bioactive secondary metabolites.</title>
        <authorList>
            <person name="Ma L."/>
            <person name="Zhu Y."/>
            <person name="Zhang W."/>
            <person name="Zhang G."/>
            <person name="Tian X."/>
            <person name="Zhang S."/>
            <person name="Zhang C."/>
        </authorList>
    </citation>
    <scope>NUCLEOTIDE SEQUENCE [LARGE SCALE GENOMIC DNA]</scope>
    <source>
        <strain evidence="6 7">SCSIO 03032</strain>
    </source>
</reference>
<dbReference type="AlphaFoldDB" id="A0A1W7CVS7"/>
<dbReference type="GO" id="GO:0004190">
    <property type="term" value="F:aspartic-type endopeptidase activity"/>
    <property type="evidence" value="ECO:0007669"/>
    <property type="project" value="InterPro"/>
</dbReference>
<dbReference type="InterPro" id="IPR050882">
    <property type="entry name" value="Prepilin_peptidase/N-MTase"/>
</dbReference>
<keyword evidence="7" id="KW-1185">Reference proteome</keyword>
<dbReference type="Pfam" id="PF01478">
    <property type="entry name" value="Peptidase_A24"/>
    <property type="match status" value="1"/>
</dbReference>
<feature type="transmembrane region" description="Helical" evidence="4">
    <location>
        <begin position="187"/>
        <end position="204"/>
    </location>
</feature>
<feature type="transmembrane region" description="Helical" evidence="4">
    <location>
        <begin position="255"/>
        <end position="281"/>
    </location>
</feature>
<dbReference type="InterPro" id="IPR000045">
    <property type="entry name" value="Prepilin_IV_endopep_pep"/>
</dbReference>
<dbReference type="InterPro" id="IPR014032">
    <property type="entry name" value="Peptidase_A24A_bac"/>
</dbReference>
<dbReference type="Gene3D" id="1.20.120.1220">
    <property type="match status" value="1"/>
</dbReference>
<evidence type="ECO:0000313" key="6">
    <source>
        <dbReference type="EMBL" id="ARQ68855.1"/>
    </source>
</evidence>
<dbReference type="PANTHER" id="PTHR30487:SF0">
    <property type="entry name" value="PREPILIN LEADER PEPTIDASE_N-METHYLTRANSFERASE-RELATED"/>
    <property type="match status" value="1"/>
</dbReference>
<dbReference type="PRINTS" id="PR00864">
    <property type="entry name" value="PREPILNPTASE"/>
</dbReference>
<evidence type="ECO:0000259" key="5">
    <source>
        <dbReference type="Pfam" id="PF01478"/>
    </source>
</evidence>
<feature type="region of interest" description="Disordered" evidence="3">
    <location>
        <begin position="14"/>
        <end position="54"/>
    </location>
</feature>
<dbReference type="Proteomes" id="UP000194218">
    <property type="component" value="Chromosome"/>
</dbReference>
<evidence type="ECO:0000256" key="4">
    <source>
        <dbReference type="SAM" id="Phobius"/>
    </source>
</evidence>
<gene>
    <name evidence="6" type="ORF">CAG99_08265</name>
</gene>
<dbReference type="GO" id="GO:0006465">
    <property type="term" value="P:signal peptide processing"/>
    <property type="evidence" value="ECO:0007669"/>
    <property type="project" value="TreeGrafter"/>
</dbReference>
<keyword evidence="4" id="KW-0812">Transmembrane</keyword>
<feature type="domain" description="Prepilin type IV endopeptidase peptidase" evidence="5">
    <location>
        <begin position="167"/>
        <end position="271"/>
    </location>
</feature>
<protein>
    <recommendedName>
        <fullName evidence="5">Prepilin type IV endopeptidase peptidase domain-containing protein</fullName>
    </recommendedName>
</protein>
<dbReference type="GO" id="GO:0005886">
    <property type="term" value="C:plasma membrane"/>
    <property type="evidence" value="ECO:0007669"/>
    <property type="project" value="TreeGrafter"/>
</dbReference>
<sequence length="312" mass="31573">MSAAAGIFGASVVTPTPATAGGADREPPPRSGPAPFHGPVCPSPQRADRPGPLPHYARAVSDLPIVPVAATVYGALAGLLLARPAYRLSVAPGRPWRAPCPARHPRPAGRLAPLTGWLGPARCARCAAAGRRFGARPVLPAAVTAACCAVLATSVGERPELAVWLLAAPAVVLLAMVDFAVQRLPDVLTLPLAGVVVAGLALAAPSDAAGGVLGRALLAGAVLSGVYFLLFLINPRGMGFGDVKLAMPVGVALGWYGWGIVFFGTFVGFLLVAGYGLSLVIARRADRKSTVPFGPFMALGALVGIVLGGLAA</sequence>
<dbReference type="EMBL" id="CP021121">
    <property type="protein sequence ID" value="ARQ68855.1"/>
    <property type="molecule type" value="Genomic_DNA"/>
</dbReference>
<name>A0A1W7CVS7_9ACTN</name>
<keyword evidence="4" id="KW-0472">Membrane</keyword>
<organism evidence="6 7">
    <name type="scientific">Streptomyces marincola</name>
    <dbReference type="NCBI Taxonomy" id="2878388"/>
    <lineage>
        <taxon>Bacteria</taxon>
        <taxon>Bacillati</taxon>
        <taxon>Actinomycetota</taxon>
        <taxon>Actinomycetes</taxon>
        <taxon>Kitasatosporales</taxon>
        <taxon>Streptomycetaceae</taxon>
        <taxon>Streptomyces</taxon>
    </lineage>
</organism>
<dbReference type="PANTHER" id="PTHR30487">
    <property type="entry name" value="TYPE 4 PREPILIN-LIKE PROTEINS LEADER PEPTIDE-PROCESSING ENZYME"/>
    <property type="match status" value="1"/>
</dbReference>
<proteinExistence type="inferred from homology"/>
<feature type="transmembrane region" description="Helical" evidence="4">
    <location>
        <begin position="293"/>
        <end position="311"/>
    </location>
</feature>
<dbReference type="OrthoDB" id="2087435at2"/>
<keyword evidence="4" id="KW-1133">Transmembrane helix</keyword>
<evidence type="ECO:0000256" key="1">
    <source>
        <dbReference type="ARBA" id="ARBA00005801"/>
    </source>
</evidence>
<accession>A0A1W7CVS7</accession>
<feature type="transmembrane region" description="Helical" evidence="4">
    <location>
        <begin position="63"/>
        <end position="82"/>
    </location>
</feature>
<evidence type="ECO:0000256" key="2">
    <source>
        <dbReference type="RuleBase" id="RU003793"/>
    </source>
</evidence>
<comment type="similarity">
    <text evidence="1 2">Belongs to the peptidase A24 family.</text>
</comment>